<dbReference type="Proteomes" id="UP000784294">
    <property type="component" value="Unassembled WGS sequence"/>
</dbReference>
<keyword evidence="2" id="KW-1185">Reference proteome</keyword>
<dbReference type="EMBL" id="CAAALY010090705">
    <property type="protein sequence ID" value="VEL27889.1"/>
    <property type="molecule type" value="Genomic_DNA"/>
</dbReference>
<gene>
    <name evidence="1" type="ORF">PXEA_LOCUS21329</name>
</gene>
<reference evidence="1" key="1">
    <citation type="submission" date="2018-11" db="EMBL/GenBank/DDBJ databases">
        <authorList>
            <consortium name="Pathogen Informatics"/>
        </authorList>
    </citation>
    <scope>NUCLEOTIDE SEQUENCE</scope>
</reference>
<proteinExistence type="predicted"/>
<protein>
    <submittedName>
        <fullName evidence="1">Uncharacterized protein</fullName>
    </submittedName>
</protein>
<sequence>MAQEILFPVIQGHCSMMHPPEPTGGATDLSEVANGAQSLKNTSRSLQTLKQRPKFGIDSILSAAGIKSDIPQPSRGGRKLDPEMLSQAGIVTQFVPKLRPDPASASLGLESTMSRTRTLTCQTKGGSRTIEVSNITRP</sequence>
<dbReference type="AlphaFoldDB" id="A0A3S5AXL8"/>
<organism evidence="1 2">
    <name type="scientific">Protopolystoma xenopodis</name>
    <dbReference type="NCBI Taxonomy" id="117903"/>
    <lineage>
        <taxon>Eukaryota</taxon>
        <taxon>Metazoa</taxon>
        <taxon>Spiralia</taxon>
        <taxon>Lophotrochozoa</taxon>
        <taxon>Platyhelminthes</taxon>
        <taxon>Monogenea</taxon>
        <taxon>Polyopisthocotylea</taxon>
        <taxon>Polystomatidea</taxon>
        <taxon>Polystomatidae</taxon>
        <taxon>Protopolystoma</taxon>
    </lineage>
</organism>
<accession>A0A3S5AXL8</accession>
<comment type="caution">
    <text evidence="1">The sequence shown here is derived from an EMBL/GenBank/DDBJ whole genome shotgun (WGS) entry which is preliminary data.</text>
</comment>
<evidence type="ECO:0000313" key="1">
    <source>
        <dbReference type="EMBL" id="VEL27889.1"/>
    </source>
</evidence>
<name>A0A3S5AXL8_9PLAT</name>
<evidence type="ECO:0000313" key="2">
    <source>
        <dbReference type="Proteomes" id="UP000784294"/>
    </source>
</evidence>